<feature type="region of interest" description="Disordered" evidence="1">
    <location>
        <begin position="266"/>
        <end position="349"/>
    </location>
</feature>
<keyword evidence="2" id="KW-0812">Transmembrane</keyword>
<protein>
    <recommendedName>
        <fullName evidence="3">Plasmodium RESA N-terminal domain-containing protein</fullName>
    </recommendedName>
</protein>
<dbReference type="Pfam" id="PF09687">
    <property type="entry name" value="PRESAN"/>
    <property type="match status" value="1"/>
</dbReference>
<dbReference type="EMBL" id="LT608164">
    <property type="protein sequence ID" value="SCN62244.1"/>
    <property type="molecule type" value="Genomic_DNA"/>
</dbReference>
<feature type="region of interest" description="Disordered" evidence="1">
    <location>
        <begin position="90"/>
        <end position="148"/>
    </location>
</feature>
<dbReference type="Gene3D" id="6.10.280.180">
    <property type="entry name" value="Plasmodium RESA, N-terminal helical domain"/>
    <property type="match status" value="1"/>
</dbReference>
<evidence type="ECO:0000256" key="2">
    <source>
        <dbReference type="SAM" id="Phobius"/>
    </source>
</evidence>
<name>A0A1D3S1M3_PLACU</name>
<evidence type="ECO:0000313" key="4">
    <source>
        <dbReference type="EMBL" id="SCN62244.1"/>
    </source>
</evidence>
<feature type="region of interest" description="Disordered" evidence="1">
    <location>
        <begin position="588"/>
        <end position="676"/>
    </location>
</feature>
<feature type="transmembrane region" description="Helical" evidence="2">
    <location>
        <begin position="46"/>
        <end position="67"/>
    </location>
</feature>
<accession>A0A1D3S1M3</accession>
<reference evidence="4 5" key="1">
    <citation type="submission" date="2016-08" db="EMBL/GenBank/DDBJ databases">
        <authorList>
            <consortium name="Pathogen Informatics"/>
        </authorList>
    </citation>
    <scope>NUCLEOTIDE SEQUENCE [LARGE SCALE GENOMIC DNA]</scope>
    <source>
        <strain evidence="4 5">CB</strain>
    </source>
</reference>
<evidence type="ECO:0000256" key="1">
    <source>
        <dbReference type="SAM" id="MobiDB-lite"/>
    </source>
</evidence>
<keyword evidence="2" id="KW-0472">Membrane</keyword>
<dbReference type="AlphaFoldDB" id="A0A1D3S1M3"/>
<evidence type="ECO:0000259" key="3">
    <source>
        <dbReference type="Pfam" id="PF09687"/>
    </source>
</evidence>
<sequence length="891" mass="101137">MDSGKLPIIVLPPSGSSVSLIKKNVNDKKLKRGNRKAYRKNCFEKFNLASTFYKVILAFGIIIVVFLDNDNIQSSSQLCGITNARNLSEAVIPDETPSPGLRGAEVAESNEKSDNESTHATIIEDSNKSESNNADLDATKEGENEQANMSKDNANHDLQENNFYSSQAEHTDYSKLNETQKSDEKKYDEESYDPNGPFAADIEHALNIMPNDSMIRSFLHTSLTIPPDDEIEDPYREKTQDDVESLQFSQWIDYMKSVVHEMNKLYEPKTSEQSPDSETTKDEQPADSEPTTYEQTTDSEPTTYEQTTDSEPTTHEQATDSEPITHEQTADSETTKDGQTTDSEPSKPEHDEYAALHNKMNLEYKMYPKPQQTELAPLKYDYNLDIIGNHELDAMFNDPQPHNGARSKTDKDPSCNEREALNGWGEANDLYKNQTSKNPTGFNSNFHGNENINMEMWGGAGPSSMNRSQGMNSWEYPSTRNHGMNSAQYPSMDKSQGMNSWEYPSTRNQGMKSAQYPSMDKSQGMNSWEYPSTRNQGMKSAQYPSMNINEEMFGRQIIEELQSHNGSAMDEPMWAGLKKSHRPIPRKQAGAHFSGYEGFSHESYSSDDDEMNDRVDMLEKPSSISARSRSRNLMNSYNYMDGPSSGSQSKQTMSSLRASDPYKANAEESDDDEPISSIARDYLKSNAKNKTALGNTSSQSTQNADNRFNQQNQMNTQSPTNNNHGTVAIRGNQEVSEFNPNQSKSAEVQIKEMDSHISQKLSNLDVNATIAQLHNIWSEFIAAETKKFLMTQEYALQYSIYLQKRNNLSPESRTKAWWKVHYSMGNKFIKYEKKHVEELKELIKESNSMALDFVRFIIQKREIWKKIQMELKNTWLGALTYKMNKYGAQDN</sequence>
<feature type="compositionally biased region" description="Polar residues" evidence="1">
    <location>
        <begin position="289"/>
        <end position="311"/>
    </location>
</feature>
<feature type="compositionally biased region" description="Low complexity" evidence="1">
    <location>
        <begin position="644"/>
        <end position="655"/>
    </location>
</feature>
<feature type="domain" description="Plasmodium RESA N-terminal" evidence="3">
    <location>
        <begin position="754"/>
        <end position="875"/>
    </location>
</feature>
<feature type="compositionally biased region" description="Basic and acidic residues" evidence="1">
    <location>
        <begin position="312"/>
        <end position="336"/>
    </location>
</feature>
<dbReference type="InterPro" id="IPR044885">
    <property type="entry name" value="PRESA_N_sf"/>
</dbReference>
<feature type="compositionally biased region" description="Basic and acidic residues" evidence="1">
    <location>
        <begin position="169"/>
        <end position="189"/>
    </location>
</feature>
<feature type="compositionally biased region" description="Polar residues" evidence="1">
    <location>
        <begin position="622"/>
        <end position="638"/>
    </location>
</feature>
<keyword evidence="2" id="KW-1133">Transmembrane helix</keyword>
<feature type="region of interest" description="Disordered" evidence="1">
    <location>
        <begin position="167"/>
        <end position="193"/>
    </location>
</feature>
<dbReference type="Proteomes" id="UP000195489">
    <property type="component" value="Chromosome 12"/>
</dbReference>
<proteinExistence type="predicted"/>
<gene>
    <name evidence="4" type="ORF">PCHCB_000337100</name>
</gene>
<organism evidence="4 5">
    <name type="scientific">Plasmodium chabaudi chabaudi</name>
    <dbReference type="NCBI Taxonomy" id="31271"/>
    <lineage>
        <taxon>Eukaryota</taxon>
        <taxon>Sar</taxon>
        <taxon>Alveolata</taxon>
        <taxon>Apicomplexa</taxon>
        <taxon>Aconoidasida</taxon>
        <taxon>Haemosporida</taxon>
        <taxon>Plasmodiidae</taxon>
        <taxon>Plasmodium</taxon>
        <taxon>Plasmodium (Vinckeia)</taxon>
    </lineage>
</organism>
<evidence type="ECO:0000313" key="5">
    <source>
        <dbReference type="Proteomes" id="UP000195489"/>
    </source>
</evidence>
<dbReference type="InterPro" id="IPR019111">
    <property type="entry name" value="PRESA_N"/>
</dbReference>